<proteinExistence type="predicted"/>
<gene>
    <name evidence="1" type="ORF">MSAN_02520000</name>
</gene>
<dbReference type="OrthoDB" id="341421at2759"/>
<dbReference type="AlphaFoldDB" id="A0A8H6WTB2"/>
<keyword evidence="2" id="KW-1185">Reference proteome</keyword>
<organism evidence="1 2">
    <name type="scientific">Mycena sanguinolenta</name>
    <dbReference type="NCBI Taxonomy" id="230812"/>
    <lineage>
        <taxon>Eukaryota</taxon>
        <taxon>Fungi</taxon>
        <taxon>Dikarya</taxon>
        <taxon>Basidiomycota</taxon>
        <taxon>Agaricomycotina</taxon>
        <taxon>Agaricomycetes</taxon>
        <taxon>Agaricomycetidae</taxon>
        <taxon>Agaricales</taxon>
        <taxon>Marasmiineae</taxon>
        <taxon>Mycenaceae</taxon>
        <taxon>Mycena</taxon>
    </lineage>
</organism>
<name>A0A8H6WTB2_9AGAR</name>
<reference evidence="1" key="1">
    <citation type="submission" date="2020-05" db="EMBL/GenBank/DDBJ databases">
        <title>Mycena genomes resolve the evolution of fungal bioluminescence.</title>
        <authorList>
            <person name="Tsai I.J."/>
        </authorList>
    </citation>
    <scope>NUCLEOTIDE SEQUENCE</scope>
    <source>
        <strain evidence="1">160909Yilan</strain>
    </source>
</reference>
<evidence type="ECO:0008006" key="3">
    <source>
        <dbReference type="Google" id="ProtNLM"/>
    </source>
</evidence>
<comment type="caution">
    <text evidence="1">The sequence shown here is derived from an EMBL/GenBank/DDBJ whole genome shotgun (WGS) entry which is preliminary data.</text>
</comment>
<evidence type="ECO:0000313" key="1">
    <source>
        <dbReference type="EMBL" id="KAF7324399.1"/>
    </source>
</evidence>
<sequence length="200" mass="21825">MDLLKVSAIAMGIPTVIVLKRDCPEAYDLVYSFRPTSSSKSHPQFKGPQGRRLLKGMQIMAGLALGILAWKKGDRATTAKRYQEALDLAATHPPFNAVTPGLKHLDWVIANEVQDMRENLARLVMADSFRASAVPPGQGASRKEVLNLPLDRLGENGVITRDETFMVATDACGRDGCSKRGVGFKRCSACKKTPYCSVEC</sequence>
<dbReference type="Proteomes" id="UP000623467">
    <property type="component" value="Unassembled WGS sequence"/>
</dbReference>
<accession>A0A8H6WTB2</accession>
<evidence type="ECO:0000313" key="2">
    <source>
        <dbReference type="Proteomes" id="UP000623467"/>
    </source>
</evidence>
<protein>
    <recommendedName>
        <fullName evidence="3">MYND-type domain-containing protein</fullName>
    </recommendedName>
</protein>
<dbReference type="EMBL" id="JACAZH010000114">
    <property type="protein sequence ID" value="KAF7324399.1"/>
    <property type="molecule type" value="Genomic_DNA"/>
</dbReference>